<protein>
    <submittedName>
        <fullName evidence="1">Uncharacterized protein</fullName>
    </submittedName>
</protein>
<evidence type="ECO:0000313" key="1">
    <source>
        <dbReference type="EMBL" id="MDP4097406.1"/>
    </source>
</evidence>
<accession>A0ABT9FSA3</accession>
<keyword evidence="2" id="KW-1185">Reference proteome</keyword>
<dbReference type="Proteomes" id="UP001241848">
    <property type="component" value="Unassembled WGS sequence"/>
</dbReference>
<reference evidence="1 2" key="1">
    <citation type="submission" date="2022-10" db="EMBL/GenBank/DDBJ databases">
        <title>Paenibacillus description and whole genome data of maize root bacterial community.</title>
        <authorList>
            <person name="Marton D."/>
            <person name="Farkas M."/>
            <person name="Cserhati M."/>
        </authorList>
    </citation>
    <scope>NUCLEOTIDE SEQUENCE [LARGE SCALE GENOMIC DNA]</scope>
    <source>
        <strain evidence="1 2">P96</strain>
    </source>
</reference>
<proteinExistence type="predicted"/>
<dbReference type="EMBL" id="JAPCKK010000016">
    <property type="protein sequence ID" value="MDP4097406.1"/>
    <property type="molecule type" value="Genomic_DNA"/>
</dbReference>
<comment type="caution">
    <text evidence="1">The sequence shown here is derived from an EMBL/GenBank/DDBJ whole genome shotgun (WGS) entry which is preliminary data.</text>
</comment>
<evidence type="ECO:0000313" key="2">
    <source>
        <dbReference type="Proteomes" id="UP001241848"/>
    </source>
</evidence>
<name>A0ABT9FSA3_9BACL</name>
<sequence>MRIRLFLQLREQLAEAVHVLLVAIASVRFDDFEVAFAFELLPERQPRVVAQILEQRRNGETRIRFM</sequence>
<gene>
    <name evidence="1" type="ORF">OIN60_11560</name>
</gene>
<organism evidence="1 2">
    <name type="scientific">Paenibacillus zeirhizosphaerae</name>
    <dbReference type="NCBI Taxonomy" id="2987519"/>
    <lineage>
        <taxon>Bacteria</taxon>
        <taxon>Bacillati</taxon>
        <taxon>Bacillota</taxon>
        <taxon>Bacilli</taxon>
        <taxon>Bacillales</taxon>
        <taxon>Paenibacillaceae</taxon>
        <taxon>Paenibacillus</taxon>
    </lineage>
</organism>